<sequence>MKIIRTLSTALAFVALLTTVQVLAHERTISDIQAEFQSGKLTSVALVEEYYATIKKHNSDGADLRAVISLIDLDTLREQARQLDNELAAGHSRGELHGIPVLLKDNIDTADGLANTAGSYLLRDHMPPDDAFIVQRLRAAGAIIMGKANLSEWANFRSTNSASGWSSWGGLVKNPYDTSRTACGSSSGSAVAVSANFTVLAVGTETDGSLICPAAINGIVTIKPTVGLLSRDGIIPISASQDTAGPMARNVTDAVYMLDAMVGKDSADSASFAPTANYSRHLRVDGLAGKRIGVVRELMGYNQAMDAIFTKRLEQLKEAGAVIVDEVKFPQGRNWGNDEFAVLLYEFNQGMTEYFAASPHTQYSSLQDLHDANIAHAETTMPWFGQELFTMALAATDKEAYLAAKKSAREKAGELAIDAAMAEYDLDLLIAPSVSPAWKIDLINGDNFSGSASGAAAVAGYPHITVPMGFVEHLPVGMSFFGTAKSEPILIEAAYAFEQISQARRAPVLR</sequence>
<dbReference type="InterPro" id="IPR036928">
    <property type="entry name" value="AS_sf"/>
</dbReference>
<keyword evidence="4" id="KW-1185">Reference proteome</keyword>
<dbReference type="PANTHER" id="PTHR42678:SF34">
    <property type="entry name" value="OS04G0183300 PROTEIN"/>
    <property type="match status" value="1"/>
</dbReference>
<dbReference type="OrthoDB" id="9811471at2"/>
<reference evidence="3 4" key="1">
    <citation type="submission" date="2018-05" db="EMBL/GenBank/DDBJ databases">
        <title>Freshwater and sediment microbial communities from various areas in North America, analyzing microbe dynamics in response to fracking.</title>
        <authorList>
            <person name="Lamendella R."/>
        </authorList>
    </citation>
    <scope>NUCLEOTIDE SEQUENCE [LARGE SCALE GENOMIC DNA]</scope>
    <source>
        <strain evidence="3 4">125B1</strain>
    </source>
</reference>
<feature type="signal peptide" evidence="1">
    <location>
        <begin position="1"/>
        <end position="24"/>
    </location>
</feature>
<dbReference type="NCBIfam" id="NF006006">
    <property type="entry name" value="PRK08137.1"/>
    <property type="match status" value="1"/>
</dbReference>
<dbReference type="AlphaFoldDB" id="A0A317Q716"/>
<dbReference type="PANTHER" id="PTHR42678">
    <property type="entry name" value="AMIDASE"/>
    <property type="match status" value="1"/>
</dbReference>
<name>A0A317Q716_9GAMM</name>
<comment type="caution">
    <text evidence="3">The sequence shown here is derived from an EMBL/GenBank/DDBJ whole genome shotgun (WGS) entry which is preliminary data.</text>
</comment>
<dbReference type="Gene3D" id="3.90.1300.10">
    <property type="entry name" value="Amidase signature (AS) domain"/>
    <property type="match status" value="1"/>
</dbReference>
<proteinExistence type="predicted"/>
<dbReference type="GO" id="GO:0016740">
    <property type="term" value="F:transferase activity"/>
    <property type="evidence" value="ECO:0007669"/>
    <property type="project" value="UniProtKB-KW"/>
</dbReference>
<dbReference type="InterPro" id="IPR023631">
    <property type="entry name" value="Amidase_dom"/>
</dbReference>
<organism evidence="3 4">
    <name type="scientific">Pseudidiomarina maritima</name>
    <dbReference type="NCBI Taxonomy" id="519453"/>
    <lineage>
        <taxon>Bacteria</taxon>
        <taxon>Pseudomonadati</taxon>
        <taxon>Pseudomonadota</taxon>
        <taxon>Gammaproteobacteria</taxon>
        <taxon>Alteromonadales</taxon>
        <taxon>Idiomarinaceae</taxon>
        <taxon>Pseudidiomarina</taxon>
    </lineage>
</organism>
<protein>
    <submittedName>
        <fullName evidence="3">Amidase/aspartyl-tRNA(Asn)/glutamyl-tRNA(Gln) amidotransferase subunit A</fullName>
    </submittedName>
</protein>
<evidence type="ECO:0000259" key="2">
    <source>
        <dbReference type="Pfam" id="PF01425"/>
    </source>
</evidence>
<dbReference type="Proteomes" id="UP000246964">
    <property type="component" value="Unassembled WGS sequence"/>
</dbReference>
<dbReference type="RefSeq" id="WP_110076180.1">
    <property type="nucleotide sequence ID" value="NZ_QGTT01000010.1"/>
</dbReference>
<accession>A0A317Q716</accession>
<dbReference type="EMBL" id="QGTT01000010">
    <property type="protein sequence ID" value="PWW11835.1"/>
    <property type="molecule type" value="Genomic_DNA"/>
</dbReference>
<evidence type="ECO:0000256" key="1">
    <source>
        <dbReference type="SAM" id="SignalP"/>
    </source>
</evidence>
<feature type="chain" id="PRO_5016258989" evidence="1">
    <location>
        <begin position="25"/>
        <end position="510"/>
    </location>
</feature>
<evidence type="ECO:0000313" key="3">
    <source>
        <dbReference type="EMBL" id="PWW11835.1"/>
    </source>
</evidence>
<keyword evidence="3" id="KW-0808">Transferase</keyword>
<keyword evidence="1" id="KW-0732">Signal</keyword>
<dbReference type="Pfam" id="PF01425">
    <property type="entry name" value="Amidase"/>
    <property type="match status" value="1"/>
</dbReference>
<dbReference type="SUPFAM" id="SSF75304">
    <property type="entry name" value="Amidase signature (AS) enzymes"/>
    <property type="match status" value="1"/>
</dbReference>
<evidence type="ECO:0000313" key="4">
    <source>
        <dbReference type="Proteomes" id="UP000246964"/>
    </source>
</evidence>
<gene>
    <name evidence="3" type="ORF">DET45_11020</name>
</gene>
<feature type="domain" description="Amidase" evidence="2">
    <location>
        <begin position="46"/>
        <end position="488"/>
    </location>
</feature>